<protein>
    <recommendedName>
        <fullName evidence="6">RNA polymerase sigma factor</fullName>
    </recommendedName>
</protein>
<dbReference type="NCBIfam" id="TIGR02937">
    <property type="entry name" value="sigma70-ECF"/>
    <property type="match status" value="1"/>
</dbReference>
<dbReference type="InterPro" id="IPR013325">
    <property type="entry name" value="RNA_pol_sigma_r2"/>
</dbReference>
<dbReference type="Gene3D" id="1.10.1740.10">
    <property type="match status" value="1"/>
</dbReference>
<dbReference type="AlphaFoldDB" id="A0A5J5KDR8"/>
<dbReference type="PROSITE" id="PS01063">
    <property type="entry name" value="SIGMA70_ECF"/>
    <property type="match status" value="1"/>
</dbReference>
<dbReference type="PANTHER" id="PTHR43133">
    <property type="entry name" value="RNA POLYMERASE ECF-TYPE SIGMA FACTO"/>
    <property type="match status" value="1"/>
</dbReference>
<dbReference type="InterPro" id="IPR013324">
    <property type="entry name" value="RNA_pol_sigma_r3/r4-like"/>
</dbReference>
<dbReference type="InterPro" id="IPR000838">
    <property type="entry name" value="RNA_pol_sigma70_ECF_CS"/>
</dbReference>
<evidence type="ECO:0000313" key="11">
    <source>
        <dbReference type="Proteomes" id="UP000327011"/>
    </source>
</evidence>
<feature type="compositionally biased region" description="Basic and acidic residues" evidence="7">
    <location>
        <begin position="7"/>
        <end position="30"/>
    </location>
</feature>
<dbReference type="SUPFAM" id="SSF88659">
    <property type="entry name" value="Sigma3 and sigma4 domains of RNA polymerase sigma factors"/>
    <property type="match status" value="1"/>
</dbReference>
<proteinExistence type="inferred from homology"/>
<evidence type="ECO:0000256" key="6">
    <source>
        <dbReference type="RuleBase" id="RU000716"/>
    </source>
</evidence>
<dbReference type="GO" id="GO:0016987">
    <property type="term" value="F:sigma factor activity"/>
    <property type="evidence" value="ECO:0007669"/>
    <property type="project" value="UniProtKB-KW"/>
</dbReference>
<dbReference type="InterPro" id="IPR039425">
    <property type="entry name" value="RNA_pol_sigma-70-like"/>
</dbReference>
<feature type="region of interest" description="Disordered" evidence="7">
    <location>
        <begin position="1"/>
        <end position="31"/>
    </location>
</feature>
<reference evidence="10 11" key="1">
    <citation type="submission" date="2019-09" db="EMBL/GenBank/DDBJ databases">
        <title>Screening of Novel Bioactive Compounds from Soil-Associated.</title>
        <authorList>
            <person name="Gong X."/>
        </authorList>
    </citation>
    <scope>NUCLEOTIDE SEQUENCE [LARGE SCALE GENOMIC DNA]</scope>
    <source>
        <strain evidence="10 11">Gxj-6</strain>
    </source>
</reference>
<sequence>MSPSGDGSRDGSREAGHTAEPLRRFVREEGVSPAGTADEELVRALFDDHAGPLYGYVLRLTGDPGRAEDVVQETLLRAWRNPGVLEGRPVRAWLFTVARNIVVDQHRARRSRPQETGDEALAVLPADDELDRAVESWGVAEALASLRPEHREVLMETYYRGRSVKEASEVLGIPQGTVKSRTYYALRALKLALEERGLAP</sequence>
<dbReference type="NCBIfam" id="NF007227">
    <property type="entry name" value="PRK09645.1"/>
    <property type="match status" value="1"/>
</dbReference>
<dbReference type="Gene3D" id="1.10.10.10">
    <property type="entry name" value="Winged helix-like DNA-binding domain superfamily/Winged helix DNA-binding domain"/>
    <property type="match status" value="1"/>
</dbReference>
<comment type="caution">
    <text evidence="10">The sequence shown here is derived from an EMBL/GenBank/DDBJ whole genome shotgun (WGS) entry which is preliminary data.</text>
</comment>
<comment type="similarity">
    <text evidence="1 6">Belongs to the sigma-70 factor family. ECF subfamily.</text>
</comment>
<evidence type="ECO:0000256" key="3">
    <source>
        <dbReference type="ARBA" id="ARBA00023082"/>
    </source>
</evidence>
<accession>A0A5J5KDR8</accession>
<evidence type="ECO:0000256" key="7">
    <source>
        <dbReference type="SAM" id="MobiDB-lite"/>
    </source>
</evidence>
<dbReference type="Proteomes" id="UP000327011">
    <property type="component" value="Unassembled WGS sequence"/>
</dbReference>
<dbReference type="EMBL" id="VYTZ01000001">
    <property type="protein sequence ID" value="KAA9382084.1"/>
    <property type="molecule type" value="Genomic_DNA"/>
</dbReference>
<keyword evidence="4 6" id="KW-0238">DNA-binding</keyword>
<dbReference type="Pfam" id="PF04545">
    <property type="entry name" value="Sigma70_r4"/>
    <property type="match status" value="1"/>
</dbReference>
<keyword evidence="5 6" id="KW-0804">Transcription</keyword>
<evidence type="ECO:0000256" key="1">
    <source>
        <dbReference type="ARBA" id="ARBA00010641"/>
    </source>
</evidence>
<dbReference type="CDD" id="cd06171">
    <property type="entry name" value="Sigma70_r4"/>
    <property type="match status" value="1"/>
</dbReference>
<dbReference type="SUPFAM" id="SSF88946">
    <property type="entry name" value="Sigma2 domain of RNA polymerase sigma factors"/>
    <property type="match status" value="1"/>
</dbReference>
<dbReference type="GO" id="GO:0006352">
    <property type="term" value="P:DNA-templated transcription initiation"/>
    <property type="evidence" value="ECO:0007669"/>
    <property type="project" value="InterPro"/>
</dbReference>
<organism evidence="10 11">
    <name type="scientific">Microbispora cellulosiformans</name>
    <dbReference type="NCBI Taxonomy" id="2614688"/>
    <lineage>
        <taxon>Bacteria</taxon>
        <taxon>Bacillati</taxon>
        <taxon>Actinomycetota</taxon>
        <taxon>Actinomycetes</taxon>
        <taxon>Streptosporangiales</taxon>
        <taxon>Streptosporangiaceae</taxon>
        <taxon>Microbispora</taxon>
    </lineage>
</organism>
<evidence type="ECO:0000259" key="8">
    <source>
        <dbReference type="Pfam" id="PF04542"/>
    </source>
</evidence>
<feature type="domain" description="RNA polymerase sigma-70 region 4" evidence="9">
    <location>
        <begin position="142"/>
        <end position="190"/>
    </location>
</feature>
<dbReference type="Pfam" id="PF04542">
    <property type="entry name" value="Sigma70_r2"/>
    <property type="match status" value="1"/>
</dbReference>
<gene>
    <name evidence="10" type="ORF">F5972_03910</name>
</gene>
<evidence type="ECO:0000256" key="2">
    <source>
        <dbReference type="ARBA" id="ARBA00023015"/>
    </source>
</evidence>
<dbReference type="GO" id="GO:0003677">
    <property type="term" value="F:DNA binding"/>
    <property type="evidence" value="ECO:0007669"/>
    <property type="project" value="UniProtKB-KW"/>
</dbReference>
<keyword evidence="11" id="KW-1185">Reference proteome</keyword>
<evidence type="ECO:0000259" key="9">
    <source>
        <dbReference type="Pfam" id="PF04545"/>
    </source>
</evidence>
<keyword evidence="3 6" id="KW-0731">Sigma factor</keyword>
<evidence type="ECO:0000256" key="5">
    <source>
        <dbReference type="ARBA" id="ARBA00023163"/>
    </source>
</evidence>
<evidence type="ECO:0000256" key="4">
    <source>
        <dbReference type="ARBA" id="ARBA00023125"/>
    </source>
</evidence>
<dbReference type="InterPro" id="IPR007630">
    <property type="entry name" value="RNA_pol_sigma70_r4"/>
</dbReference>
<evidence type="ECO:0000313" key="10">
    <source>
        <dbReference type="EMBL" id="KAA9382084.1"/>
    </source>
</evidence>
<dbReference type="InterPro" id="IPR007627">
    <property type="entry name" value="RNA_pol_sigma70_r2"/>
</dbReference>
<name>A0A5J5KDR8_9ACTN</name>
<dbReference type="InterPro" id="IPR036388">
    <property type="entry name" value="WH-like_DNA-bd_sf"/>
</dbReference>
<dbReference type="PANTHER" id="PTHR43133:SF52">
    <property type="entry name" value="ECF RNA POLYMERASE SIGMA FACTOR SIGL"/>
    <property type="match status" value="1"/>
</dbReference>
<dbReference type="InterPro" id="IPR014284">
    <property type="entry name" value="RNA_pol_sigma-70_dom"/>
</dbReference>
<feature type="domain" description="RNA polymerase sigma-70 region 2" evidence="8">
    <location>
        <begin position="45"/>
        <end position="111"/>
    </location>
</feature>
<keyword evidence="2 6" id="KW-0805">Transcription regulation</keyword>